<keyword evidence="2" id="KW-1185">Reference proteome</keyword>
<dbReference type="EMBL" id="CP098324">
    <property type="protein sequence ID" value="URW78422.1"/>
    <property type="molecule type" value="Genomic_DNA"/>
</dbReference>
<organism evidence="1 2">
    <name type="scientific">Rickettsia conorii subsp. raoultii</name>
    <dbReference type="NCBI Taxonomy" id="369822"/>
    <lineage>
        <taxon>Bacteria</taxon>
        <taxon>Pseudomonadati</taxon>
        <taxon>Pseudomonadota</taxon>
        <taxon>Alphaproteobacteria</taxon>
        <taxon>Rickettsiales</taxon>
        <taxon>Rickettsiaceae</taxon>
        <taxon>Rickettsieae</taxon>
        <taxon>Rickettsia</taxon>
        <taxon>spotted fever group</taxon>
    </lineage>
</organism>
<dbReference type="PANTHER" id="PTHR41317:SF1">
    <property type="entry name" value="PD-(D_E)XK NUCLEASE FAMILY TRANSPOSASE"/>
    <property type="match status" value="1"/>
</dbReference>
<dbReference type="InterPro" id="IPR010106">
    <property type="entry name" value="RpnA"/>
</dbReference>
<proteinExistence type="predicted"/>
<name>A0ABY4U1B0_RICCR</name>
<sequence length="179" mass="21245">MQRYLDGTNDVAFKKLFSDKVKLINLLNFLLRLSKGDRIIDLSYITTEQLPLFLEGQRSLFDLKVKDETGRWYIIEMHRKMEKDYLNRTQLYGCYTYVSQIKKGMKHKDLLPVVIISIIGAKALPDELPYISYHHIKESNNHKQYLFSLTYVFIELGKFKKNDLKDDTDEWLHLLKYAS</sequence>
<evidence type="ECO:0000313" key="2">
    <source>
        <dbReference type="Proteomes" id="UP001056268"/>
    </source>
</evidence>
<protein>
    <submittedName>
        <fullName evidence="1">Rpn family recombination-promoting nuclease/putative transposase</fullName>
    </submittedName>
</protein>
<dbReference type="Proteomes" id="UP001056268">
    <property type="component" value="Chromosome"/>
</dbReference>
<evidence type="ECO:0000313" key="1">
    <source>
        <dbReference type="EMBL" id="URW78422.1"/>
    </source>
</evidence>
<dbReference type="NCBIfam" id="TIGR01784">
    <property type="entry name" value="T_den_put_tspse"/>
    <property type="match status" value="1"/>
</dbReference>
<dbReference type="PANTHER" id="PTHR41317">
    <property type="entry name" value="PD-(D_E)XK NUCLEASE FAMILY TRANSPOSASE"/>
    <property type="match status" value="1"/>
</dbReference>
<accession>A0ABY4U1B0</accession>
<dbReference type="Pfam" id="PF12784">
    <property type="entry name" value="PDDEXK_2"/>
    <property type="match status" value="1"/>
</dbReference>
<gene>
    <name evidence="1" type="ORF">NBT09_03695</name>
</gene>
<reference evidence="1" key="1">
    <citation type="submission" date="2022-05" db="EMBL/GenBank/DDBJ databases">
        <title>Tracking Rickettsia raoultii infection dynamics in vivo by bioorthogonal metabolic labeling.</title>
        <authorList>
            <person name="Zhu D.-Y."/>
            <person name="Jia N."/>
            <person name="Li C."/>
            <person name="Zhang M.-Z."/>
            <person name="Liu H.-B."/>
            <person name="Cao W.-C."/>
        </authorList>
    </citation>
    <scope>NUCLEOTIDE SEQUENCE</scope>
    <source>
        <strain evidence="1">BIME</strain>
    </source>
</reference>